<evidence type="ECO:0008006" key="4">
    <source>
        <dbReference type="Google" id="ProtNLM"/>
    </source>
</evidence>
<evidence type="ECO:0000313" key="2">
    <source>
        <dbReference type="EMBL" id="CAL1698252.1"/>
    </source>
</evidence>
<protein>
    <recommendedName>
        <fullName evidence="4">Pentatricopeptide repeat protein</fullName>
    </recommendedName>
</protein>
<dbReference type="Gene3D" id="1.25.40.10">
    <property type="entry name" value="Tetratricopeptide repeat domain"/>
    <property type="match status" value="1"/>
</dbReference>
<dbReference type="Proteomes" id="UP001497453">
    <property type="component" value="Chromosome 10"/>
</dbReference>
<evidence type="ECO:0000313" key="3">
    <source>
        <dbReference type="Proteomes" id="UP001497453"/>
    </source>
</evidence>
<dbReference type="PANTHER" id="PTHR47938">
    <property type="entry name" value="RESPIRATORY COMPLEX I CHAPERONE (CIA84), PUTATIVE (AFU_ORTHOLOGUE AFUA_2G06020)-RELATED"/>
    <property type="match status" value="1"/>
</dbReference>
<dbReference type="EMBL" id="OZ037953">
    <property type="protein sequence ID" value="CAL1698252.1"/>
    <property type="molecule type" value="Genomic_DNA"/>
</dbReference>
<organism evidence="2 3">
    <name type="scientific">Somion occarium</name>
    <dbReference type="NCBI Taxonomy" id="3059160"/>
    <lineage>
        <taxon>Eukaryota</taxon>
        <taxon>Fungi</taxon>
        <taxon>Dikarya</taxon>
        <taxon>Basidiomycota</taxon>
        <taxon>Agaricomycotina</taxon>
        <taxon>Agaricomycetes</taxon>
        <taxon>Polyporales</taxon>
        <taxon>Cerrenaceae</taxon>
        <taxon>Somion</taxon>
    </lineage>
</organism>
<gene>
    <name evidence="2" type="ORF">GFSPODELE1_LOCUS2069</name>
</gene>
<proteinExistence type="predicted"/>
<feature type="region of interest" description="Disordered" evidence="1">
    <location>
        <begin position="543"/>
        <end position="581"/>
    </location>
</feature>
<sequence length="852" mass="95988">MSGYARLPPGLLDLVLQRVFAPTVPRAVTGNSIRRSIARRHSHAVAYKRVATHDSNVPDQSLYSLKTQTQPHYAEEEVDISLFEDKHTTAGLSELEKRVNALKNVTTFQESLEDNSYSEEELLFLYEDLLATPADESSSDKPDTVFTEEHDVLHLNSVAHRILSIENSDELSTLSDTLSSRLRLLRVEDAELESFPSTDISKDTPATTSHRFLVSRLQQLVAEIQGLHSSSSTSEPQLPLGLLTPIEWGALARYCARVNDSQSLEVVLDLMKQSAVPISEEMLSSVVDILADAGDVNAVESTLSWNQNEGICERLRDLHIKAYLRNETSAAFPGKALKMLHEYENRALPAPQRTYTRLITHLFHLRDSTAHAHAWDLFAHMRYAAHPFPDAVTYTLMIRACATPSFAHGVETERALDLFTEMTVDHEIPPTAGAYTAAILACARSSDRKYIHEAFRLAREMLDAHRDARGQSAYAPDRRLFVALLEGSKRVGDLSRARWILAEMVKASMESPDGDVYVDEEVMMHVLNAYAAYRPPFKRSETLVKDSDVSEQTGSSSTASTTEEPGPVTESPDGTPYTNLPPQSRAEVVAEVEALMSRIIMDNKASTEETPSLRFRNVQLTPRLLNAYLSVLYIHSPFETWSERYNTIFSELGIPRNAWSFIHVLERCARTRKGPERRLALQFAEDVWKEWEAIESSWRLREPGSVPLTARQVERANAAMIRMLSITAHLDRAVDHVRSFVQHYSPIAIRDPRPKSELRSTRVSLTAARPLVRLTCEVDIPDDTVPPLLTFPEVDILHHRLVAANKVEGIRYLKWVCKSYEGSLRIRRERTLHSEPKTGDLSEERDGETVQN</sequence>
<dbReference type="PANTHER" id="PTHR47938:SF35">
    <property type="entry name" value="PENTATRICOPEPTIDE REPEAT-CONTAINING PROTEIN 4, MITOCHONDRIAL-RELATED"/>
    <property type="match status" value="1"/>
</dbReference>
<accession>A0ABP1CRD9</accession>
<evidence type="ECO:0000256" key="1">
    <source>
        <dbReference type="SAM" id="MobiDB-lite"/>
    </source>
</evidence>
<dbReference type="InterPro" id="IPR011990">
    <property type="entry name" value="TPR-like_helical_dom_sf"/>
</dbReference>
<reference evidence="3" key="1">
    <citation type="submission" date="2024-04" db="EMBL/GenBank/DDBJ databases">
        <authorList>
            <person name="Shaw F."/>
            <person name="Minotto A."/>
        </authorList>
    </citation>
    <scope>NUCLEOTIDE SEQUENCE [LARGE SCALE GENOMIC DNA]</scope>
</reference>
<name>A0ABP1CRD9_9APHY</name>
<keyword evidence="3" id="KW-1185">Reference proteome</keyword>
<feature type="compositionally biased region" description="Low complexity" evidence="1">
    <location>
        <begin position="550"/>
        <end position="564"/>
    </location>
</feature>